<dbReference type="PROSITE" id="PS50113">
    <property type="entry name" value="PAC"/>
    <property type="match status" value="3"/>
</dbReference>
<dbReference type="EC" id="2.7.13.3" evidence="2"/>
<dbReference type="SMART" id="SM00387">
    <property type="entry name" value="HATPase_c"/>
    <property type="match status" value="1"/>
</dbReference>
<dbReference type="InterPro" id="IPR004358">
    <property type="entry name" value="Sig_transdc_His_kin-like_C"/>
</dbReference>
<evidence type="ECO:0000256" key="9">
    <source>
        <dbReference type="PROSITE-ProRule" id="PRU00169"/>
    </source>
</evidence>
<dbReference type="InterPro" id="IPR001610">
    <property type="entry name" value="PAC"/>
</dbReference>
<feature type="domain" description="Response regulatory" evidence="12">
    <location>
        <begin position="820"/>
        <end position="937"/>
    </location>
</feature>
<keyword evidence="6" id="KW-0418">Kinase</keyword>
<dbReference type="RefSeq" id="WP_165105879.1">
    <property type="nucleotide sequence ID" value="NZ_JAAKYA010000015.1"/>
</dbReference>
<dbReference type="InterPro" id="IPR011006">
    <property type="entry name" value="CheY-like_superfamily"/>
</dbReference>
<dbReference type="EMBL" id="JAAKYA010000015">
    <property type="protein sequence ID" value="NGO38420.1"/>
    <property type="molecule type" value="Genomic_DNA"/>
</dbReference>
<dbReference type="Gene3D" id="3.40.50.2300">
    <property type="match status" value="1"/>
</dbReference>
<dbReference type="InterPro" id="IPR001789">
    <property type="entry name" value="Sig_transdc_resp-reg_receiver"/>
</dbReference>
<dbReference type="SUPFAM" id="SSF55874">
    <property type="entry name" value="ATPase domain of HSP90 chaperone/DNA topoisomerase II/histidine kinase"/>
    <property type="match status" value="1"/>
</dbReference>
<dbReference type="Proteomes" id="UP000477311">
    <property type="component" value="Unassembled WGS sequence"/>
</dbReference>
<dbReference type="InterPro" id="IPR003594">
    <property type="entry name" value="HATPase_dom"/>
</dbReference>
<sequence length="940" mass="104810">MNRRALFWTVATATLIGYGAWVVWYEAATRRRALMELDQHAAVVAPALWHLDPTLCQDYLELAARSQVFELLQVRDENETAFASASGPRLRGVDALLQRLGLIPRVTHQRPLVYEGRVIGRIEGIRHLRTIHAELAVLMGLFLGWGLLERHLRVREMRDALQVEVAERTRELTETNAALRTSEARYRSSVEQSPDLFCRFTAEGVLTYVNPAYCRFFGKRCDELVGRRFWPLIPEPDRATVESLLQRGLSPEMEPLTLEHRVMAGDGSLRWVRWTHSAVRDDQGRFLDYQAIGHDITEQKQAQLELARSHEIYRRAISAAAAVPYQIELPSNRCVFAGEGFQALTGVEPGSLATGRLCEMAEEILLMGRCAGLGVEEALRQLAAGTLDHWQAEYRFRTPGGEVRWISDSAVPVRNDEGEVVGVLGILQDITERRRTAEEHVRLAAAVEAVEEAVFVTDVNGVILYTNPAFERITGFERTEALGQTPRILKSGRHPVSFYREMWETILAGRSWIGRVTNRRKDGRLYEAEAIISPIRDAAGRITHFVAVSRDITERVQLEERLRASQKLEAIGRLAAGIAHEFNNILTIIQGNALLMNRDALGPDDATCVDQIVQASQRAAELTRRLLIYSRQQPMQTRAVDVGELLHRTARMLAPVLGEMVRLRLQMPAELPVIRADPGLLEQMLVNLAVNARDAMPQGGELTFSAAVCEFGVGELRHQPEATPGRYICLSVRDTGTGIAPEHMPHLFEPFFTTKEVGKGTGLGLASVYGTVQQHHGWIEVESQVGEGTCFRIYLPVGEPEQSAAGAGPEPRVLPRGQETLLVVEDDPSLARLTEGVLRRCGYRVWTAGDAESALALWALHQAEIDLVLTDVVLSGGVSGVALAKRLMEAKPGLKVVYTSGYFEEPFREEVPLVEGENFLPKPYRPHELAGLIRRCLDRG</sequence>
<dbReference type="Pfam" id="PF00989">
    <property type="entry name" value="PAS"/>
    <property type="match status" value="1"/>
</dbReference>
<dbReference type="InterPro" id="IPR036097">
    <property type="entry name" value="HisK_dim/P_sf"/>
</dbReference>
<keyword evidence="10" id="KW-0472">Membrane</keyword>
<dbReference type="SMART" id="SM00388">
    <property type="entry name" value="HisKA"/>
    <property type="match status" value="1"/>
</dbReference>
<dbReference type="InterPro" id="IPR000014">
    <property type="entry name" value="PAS"/>
</dbReference>
<dbReference type="Pfam" id="PF00512">
    <property type="entry name" value="HisKA"/>
    <property type="match status" value="1"/>
</dbReference>
<dbReference type="InterPro" id="IPR013656">
    <property type="entry name" value="PAS_4"/>
</dbReference>
<evidence type="ECO:0000256" key="1">
    <source>
        <dbReference type="ARBA" id="ARBA00000085"/>
    </source>
</evidence>
<feature type="domain" description="PAC" evidence="14">
    <location>
        <begin position="256"/>
        <end position="308"/>
    </location>
</feature>
<feature type="domain" description="Histidine kinase" evidence="11">
    <location>
        <begin position="577"/>
        <end position="799"/>
    </location>
</feature>
<dbReference type="InterPro" id="IPR036890">
    <property type="entry name" value="HATPase_C_sf"/>
</dbReference>
<dbReference type="PANTHER" id="PTHR43065:SF42">
    <property type="entry name" value="TWO-COMPONENT SENSOR PPRA"/>
    <property type="match status" value="1"/>
</dbReference>
<evidence type="ECO:0000256" key="10">
    <source>
        <dbReference type="SAM" id="Phobius"/>
    </source>
</evidence>
<gene>
    <name evidence="15" type="ORF">G4L39_03275</name>
</gene>
<dbReference type="PRINTS" id="PR00344">
    <property type="entry name" value="BCTRLSENSOR"/>
</dbReference>
<proteinExistence type="predicted"/>
<comment type="caution">
    <text evidence="15">The sequence shown here is derived from an EMBL/GenBank/DDBJ whole genome shotgun (WGS) entry which is preliminary data.</text>
</comment>
<feature type="transmembrane region" description="Helical" evidence="10">
    <location>
        <begin position="6"/>
        <end position="25"/>
    </location>
</feature>
<keyword evidence="16" id="KW-1185">Reference proteome</keyword>
<feature type="domain" description="PAC" evidence="14">
    <location>
        <begin position="510"/>
        <end position="564"/>
    </location>
</feature>
<evidence type="ECO:0000256" key="5">
    <source>
        <dbReference type="ARBA" id="ARBA00022741"/>
    </source>
</evidence>
<dbReference type="PROSITE" id="PS50109">
    <property type="entry name" value="HIS_KIN"/>
    <property type="match status" value="1"/>
</dbReference>
<evidence type="ECO:0000256" key="7">
    <source>
        <dbReference type="ARBA" id="ARBA00022840"/>
    </source>
</evidence>
<organism evidence="15 16">
    <name type="scientific">Limisphaera ngatamarikiensis</name>
    <dbReference type="NCBI Taxonomy" id="1324935"/>
    <lineage>
        <taxon>Bacteria</taxon>
        <taxon>Pseudomonadati</taxon>
        <taxon>Verrucomicrobiota</taxon>
        <taxon>Verrucomicrobiia</taxon>
        <taxon>Limisphaerales</taxon>
        <taxon>Limisphaeraceae</taxon>
        <taxon>Limisphaera</taxon>
    </lineage>
</organism>
<dbReference type="NCBIfam" id="TIGR00229">
    <property type="entry name" value="sensory_box"/>
    <property type="match status" value="3"/>
</dbReference>
<keyword evidence="4" id="KW-0808">Transferase</keyword>
<evidence type="ECO:0000256" key="6">
    <source>
        <dbReference type="ARBA" id="ARBA00022777"/>
    </source>
</evidence>
<dbReference type="SUPFAM" id="SSF47384">
    <property type="entry name" value="Homodimeric domain of signal transducing histidine kinase"/>
    <property type="match status" value="1"/>
</dbReference>
<comment type="catalytic activity">
    <reaction evidence="1">
        <text>ATP + protein L-histidine = ADP + protein N-phospho-L-histidine.</text>
        <dbReference type="EC" id="2.7.13.3"/>
    </reaction>
</comment>
<evidence type="ECO:0000259" key="12">
    <source>
        <dbReference type="PROSITE" id="PS50110"/>
    </source>
</evidence>
<dbReference type="InterPro" id="IPR013767">
    <property type="entry name" value="PAS_fold"/>
</dbReference>
<evidence type="ECO:0000256" key="2">
    <source>
        <dbReference type="ARBA" id="ARBA00012438"/>
    </source>
</evidence>
<keyword evidence="3 9" id="KW-0597">Phosphoprotein</keyword>
<evidence type="ECO:0000313" key="16">
    <source>
        <dbReference type="Proteomes" id="UP000477311"/>
    </source>
</evidence>
<dbReference type="InterPro" id="IPR035965">
    <property type="entry name" value="PAS-like_dom_sf"/>
</dbReference>
<dbReference type="Gene3D" id="1.10.287.130">
    <property type="match status" value="1"/>
</dbReference>
<feature type="domain" description="PAS" evidence="13">
    <location>
        <begin position="182"/>
        <end position="252"/>
    </location>
</feature>
<evidence type="ECO:0000259" key="14">
    <source>
        <dbReference type="PROSITE" id="PS50113"/>
    </source>
</evidence>
<dbReference type="InterPro" id="IPR000700">
    <property type="entry name" value="PAS-assoc_C"/>
</dbReference>
<evidence type="ECO:0000256" key="8">
    <source>
        <dbReference type="ARBA" id="ARBA00023012"/>
    </source>
</evidence>
<dbReference type="PROSITE" id="PS50112">
    <property type="entry name" value="PAS"/>
    <property type="match status" value="2"/>
</dbReference>
<evidence type="ECO:0000259" key="13">
    <source>
        <dbReference type="PROSITE" id="PS50112"/>
    </source>
</evidence>
<dbReference type="PANTHER" id="PTHR43065">
    <property type="entry name" value="SENSOR HISTIDINE KINASE"/>
    <property type="match status" value="1"/>
</dbReference>
<dbReference type="SMART" id="SM00086">
    <property type="entry name" value="PAC"/>
    <property type="match status" value="3"/>
</dbReference>
<dbReference type="GO" id="GO:0000155">
    <property type="term" value="F:phosphorelay sensor kinase activity"/>
    <property type="evidence" value="ECO:0007669"/>
    <property type="project" value="InterPro"/>
</dbReference>
<name>A0A6M1RZ31_9BACT</name>
<dbReference type="CDD" id="cd00130">
    <property type="entry name" value="PAS"/>
    <property type="match status" value="3"/>
</dbReference>
<dbReference type="Pfam" id="PF08448">
    <property type="entry name" value="PAS_4"/>
    <property type="match status" value="2"/>
</dbReference>
<dbReference type="AlphaFoldDB" id="A0A6M1RZ31"/>
<evidence type="ECO:0000256" key="3">
    <source>
        <dbReference type="ARBA" id="ARBA00022553"/>
    </source>
</evidence>
<dbReference type="InterPro" id="IPR003661">
    <property type="entry name" value="HisK_dim/P_dom"/>
</dbReference>
<feature type="modified residue" description="4-aspartylphosphate" evidence="9">
    <location>
        <position position="871"/>
    </location>
</feature>
<dbReference type="Gene3D" id="3.30.565.10">
    <property type="entry name" value="Histidine kinase-like ATPase, C-terminal domain"/>
    <property type="match status" value="1"/>
</dbReference>
<dbReference type="SUPFAM" id="SSF52172">
    <property type="entry name" value="CheY-like"/>
    <property type="match status" value="1"/>
</dbReference>
<dbReference type="SMART" id="SM00448">
    <property type="entry name" value="REC"/>
    <property type="match status" value="1"/>
</dbReference>
<dbReference type="GO" id="GO:0005524">
    <property type="term" value="F:ATP binding"/>
    <property type="evidence" value="ECO:0007669"/>
    <property type="project" value="UniProtKB-KW"/>
</dbReference>
<evidence type="ECO:0000256" key="4">
    <source>
        <dbReference type="ARBA" id="ARBA00022679"/>
    </source>
</evidence>
<protein>
    <recommendedName>
        <fullName evidence="2">histidine kinase</fullName>
        <ecNumber evidence="2">2.7.13.3</ecNumber>
    </recommendedName>
</protein>
<reference evidence="15 16" key="1">
    <citation type="submission" date="2020-02" db="EMBL/GenBank/DDBJ databases">
        <title>Draft genome sequence of Limisphaera ngatamarikiensis NGM72.4T, a thermophilic Verrucomicrobia grouped in subdivision 3.</title>
        <authorList>
            <person name="Carere C.R."/>
            <person name="Steen J."/>
            <person name="Hugenholtz P."/>
            <person name="Stott M.B."/>
        </authorList>
    </citation>
    <scope>NUCLEOTIDE SEQUENCE [LARGE SCALE GENOMIC DNA]</scope>
    <source>
        <strain evidence="15 16">NGM72.4</strain>
    </source>
</reference>
<keyword evidence="10" id="KW-0812">Transmembrane</keyword>
<keyword evidence="8" id="KW-0902">Two-component regulatory system</keyword>
<dbReference type="InterPro" id="IPR005467">
    <property type="entry name" value="His_kinase_dom"/>
</dbReference>
<dbReference type="SUPFAM" id="SSF55785">
    <property type="entry name" value="PYP-like sensor domain (PAS domain)"/>
    <property type="match status" value="3"/>
</dbReference>
<dbReference type="Pfam" id="PF00072">
    <property type="entry name" value="Response_reg"/>
    <property type="match status" value="1"/>
</dbReference>
<keyword evidence="5" id="KW-0547">Nucleotide-binding</keyword>
<dbReference type="GO" id="GO:0006355">
    <property type="term" value="P:regulation of DNA-templated transcription"/>
    <property type="evidence" value="ECO:0007669"/>
    <property type="project" value="InterPro"/>
</dbReference>
<feature type="domain" description="PAS" evidence="13">
    <location>
        <begin position="439"/>
        <end position="485"/>
    </location>
</feature>
<accession>A0A6M1RZ31</accession>
<dbReference type="SMART" id="SM00091">
    <property type="entry name" value="PAS"/>
    <property type="match status" value="2"/>
</dbReference>
<keyword evidence="10" id="KW-1133">Transmembrane helix</keyword>
<dbReference type="Pfam" id="PF02518">
    <property type="entry name" value="HATPase_c"/>
    <property type="match status" value="1"/>
</dbReference>
<dbReference type="Gene3D" id="3.30.450.20">
    <property type="entry name" value="PAS domain"/>
    <property type="match status" value="3"/>
</dbReference>
<dbReference type="PROSITE" id="PS50110">
    <property type="entry name" value="RESPONSE_REGULATORY"/>
    <property type="match status" value="1"/>
</dbReference>
<evidence type="ECO:0000313" key="15">
    <source>
        <dbReference type="EMBL" id="NGO38420.1"/>
    </source>
</evidence>
<keyword evidence="7" id="KW-0067">ATP-binding</keyword>
<evidence type="ECO:0000259" key="11">
    <source>
        <dbReference type="PROSITE" id="PS50109"/>
    </source>
</evidence>
<dbReference type="CDD" id="cd00082">
    <property type="entry name" value="HisKA"/>
    <property type="match status" value="1"/>
</dbReference>
<feature type="domain" description="PAC" evidence="14">
    <location>
        <begin position="390"/>
        <end position="442"/>
    </location>
</feature>